<accession>A0A8E1C1Q7</accession>
<sequence>MSEVFFQSPILNSPYDEPTRHWELDANGQPTSVVVSRRRQSALVSPIPKAKKVRGKAIQADLLADETGQEYNPTEVINGIRSAVESWRTLPESQWQVTPTTARLLRHWRMHPFANQRPFFCQVEAVETVIWLTEVAPRSSSQGRRFWTHLEAANEAANPELMRMALKLATGAGKTTVMAMLIAWQTLNAVRHPHAKRFSKGFLIVAPGITIKDRLRVLQPNDPDSYYESREIVPEDMLLDLGRAKIVITNYHAFKKKDELPLNKVQQAALRTTPKPESDGAMIRRVAGQLMGLKNIVVLNDEAHHCYRERPPLPGEELKGDELAEAKENNEAARLWISGIEAVKRELGVSMVYDLSATPFFLRGSGYREGSLFGWVMSDFSLMDAIECGIVKLPRVPVMDNVPGGDTPMFRNLWDHIGKQLPKKGRSNAKGLDPQKLPNELLTAIDALYGHYEKTHALWRDAGVGVDPVFIVVCNNTATSKLVHDYIAGYEIEDAEGNVTPVTGKCALFRNFDPDGTALPKMRTLLIDSQQLESGESISTEFRDAAKDEIARFKDELIQRTGDRAAAEKIDDAAILREVMNTVGRKGQLGERIRCVVSVSMLTEGWDANTVTHVLGIRAFGTQLLCEQVIGRALRRQSYQIQPDGHFAVEYADVLGIPFDFTAQPVVAAPKRPENMERVHAISPARDGSEIRYPRVEGYRTELPSERLSAAFSQDSSLELTPELVGATETINSGIIGETADLTIEHLADTRAATIHLKLAEWIVKRKMTNAGERPNVGLIIQMKSIVRQWMAEYLVLAGGTQPAQLLYYNIADRVADRIMAAITRGQEGGGRILAMLDPYNREGSTRHVSFMTSKDRYETGDRCHINYAVIDSDWEAEFCRVADKHPRVRAWVKNHNLGFEVPYSAGGEARRYRPDFILRVDDGCGADDPLNVVVEIKGARDEDDKDKAETMRTLWVPGVNALTEHGRWGYAEFTDVWTIATEFAAKVEAWLDEMTMGGVNA</sequence>
<dbReference type="AlphaFoldDB" id="A0A8E1C1Q7"/>
<dbReference type="GO" id="GO:0016787">
    <property type="term" value="F:hydrolase activity"/>
    <property type="evidence" value="ECO:0007669"/>
    <property type="project" value="InterPro"/>
</dbReference>
<dbReference type="GO" id="GO:0003677">
    <property type="term" value="F:DNA binding"/>
    <property type="evidence" value="ECO:0007669"/>
    <property type="project" value="InterPro"/>
</dbReference>
<gene>
    <name evidence="2" type="ORF">AL00_15905</name>
</gene>
<dbReference type="GO" id="GO:0005829">
    <property type="term" value="C:cytosol"/>
    <property type="evidence" value="ECO:0007669"/>
    <property type="project" value="TreeGrafter"/>
</dbReference>
<dbReference type="EMBL" id="JANF02000073">
    <property type="protein sequence ID" value="KER35450.1"/>
    <property type="molecule type" value="Genomic_DNA"/>
</dbReference>
<dbReference type="PANTHER" id="PTHR47396">
    <property type="entry name" value="TYPE I RESTRICTION ENZYME ECOKI R PROTEIN"/>
    <property type="match status" value="1"/>
</dbReference>
<keyword evidence="2" id="KW-0378">Hydrolase</keyword>
<name>A0A8E1C1Q7_9SPHN</name>
<dbReference type="PANTHER" id="PTHR47396:SF1">
    <property type="entry name" value="ATP-DEPENDENT HELICASE IRC3-RELATED"/>
    <property type="match status" value="1"/>
</dbReference>
<dbReference type="RefSeq" id="WP_031286275.1">
    <property type="nucleotide sequence ID" value="NZ_JANF02000073.1"/>
</dbReference>
<dbReference type="InterPro" id="IPR006935">
    <property type="entry name" value="Helicase/UvrB_N"/>
</dbReference>
<evidence type="ECO:0000313" key="2">
    <source>
        <dbReference type="EMBL" id="KER35450.1"/>
    </source>
</evidence>
<dbReference type="InterPro" id="IPR050742">
    <property type="entry name" value="Helicase_Restrict-Modif_Enz"/>
</dbReference>
<keyword evidence="2" id="KW-0255">Endonuclease</keyword>
<dbReference type="GO" id="GO:0004519">
    <property type="term" value="F:endonuclease activity"/>
    <property type="evidence" value="ECO:0007669"/>
    <property type="project" value="UniProtKB-KW"/>
</dbReference>
<dbReference type="GO" id="GO:0005524">
    <property type="term" value="F:ATP binding"/>
    <property type="evidence" value="ECO:0007669"/>
    <property type="project" value="InterPro"/>
</dbReference>
<dbReference type="SUPFAM" id="SSF52540">
    <property type="entry name" value="P-loop containing nucleoside triphosphate hydrolases"/>
    <property type="match status" value="2"/>
</dbReference>
<protein>
    <submittedName>
        <fullName evidence="2">Restriction endonuclease</fullName>
    </submittedName>
</protein>
<dbReference type="Pfam" id="PF04851">
    <property type="entry name" value="ResIII"/>
    <property type="match status" value="1"/>
</dbReference>
<keyword evidence="2" id="KW-0540">Nuclease</keyword>
<reference evidence="2 3" key="1">
    <citation type="submission" date="2014-05" db="EMBL/GenBank/DDBJ databases">
        <title>Genome Announcement of Sphingobium lucknowense F2.</title>
        <authorList>
            <person name="Lal R."/>
            <person name="Negi V."/>
            <person name="Lata P."/>
            <person name="Sangwan N."/>
            <person name="Gupta S.K."/>
            <person name="Rao D.L.N."/>
            <person name="Das S."/>
        </authorList>
    </citation>
    <scope>NUCLEOTIDE SEQUENCE [LARGE SCALE GENOMIC DNA]</scope>
    <source>
        <strain evidence="2 3">F2</strain>
    </source>
</reference>
<proteinExistence type="predicted"/>
<evidence type="ECO:0000259" key="1">
    <source>
        <dbReference type="Pfam" id="PF04851"/>
    </source>
</evidence>
<dbReference type="Gene3D" id="3.40.91.30">
    <property type="match status" value="1"/>
</dbReference>
<feature type="domain" description="Helicase/UvrB N-terminal" evidence="1">
    <location>
        <begin position="144"/>
        <end position="359"/>
    </location>
</feature>
<comment type="caution">
    <text evidence="2">The sequence shown here is derived from an EMBL/GenBank/DDBJ whole genome shotgun (WGS) entry which is preliminary data.</text>
</comment>
<evidence type="ECO:0000313" key="3">
    <source>
        <dbReference type="Proteomes" id="UP000028135"/>
    </source>
</evidence>
<dbReference type="InterPro" id="IPR027417">
    <property type="entry name" value="P-loop_NTPase"/>
</dbReference>
<dbReference type="Proteomes" id="UP000028135">
    <property type="component" value="Unassembled WGS sequence"/>
</dbReference>
<dbReference type="REBASE" id="93252">
    <property type="entry name" value="SluF2ORF15895P"/>
</dbReference>
<dbReference type="Gene3D" id="3.40.50.300">
    <property type="entry name" value="P-loop containing nucleotide triphosphate hydrolases"/>
    <property type="match status" value="2"/>
</dbReference>
<organism evidence="2 3">
    <name type="scientific">Sphingobium indicum F2</name>
    <dbReference type="NCBI Taxonomy" id="1450518"/>
    <lineage>
        <taxon>Bacteria</taxon>
        <taxon>Pseudomonadati</taxon>
        <taxon>Pseudomonadota</taxon>
        <taxon>Alphaproteobacteria</taxon>
        <taxon>Sphingomonadales</taxon>
        <taxon>Sphingomonadaceae</taxon>
        <taxon>Sphingobium</taxon>
    </lineage>
</organism>
<dbReference type="NCBIfam" id="NF046055">
    <property type="entry name" value="restr_BPTD_3080"/>
    <property type="match status" value="1"/>
</dbReference>